<evidence type="ECO:0000256" key="3">
    <source>
        <dbReference type="SAM" id="SignalP"/>
    </source>
</evidence>
<dbReference type="PANTHER" id="PTHR47199">
    <property type="entry name" value="PHOTOSYSTEM II STABILITY/ASSEMBLY FACTOR HCF136, CHLOROPLASTIC"/>
    <property type="match status" value="1"/>
</dbReference>
<comment type="caution">
    <text evidence="5">The sequence shown here is derived from an EMBL/GenBank/DDBJ whole genome shotgun (WGS) entry which is preliminary data.</text>
</comment>
<evidence type="ECO:0000256" key="1">
    <source>
        <dbReference type="ARBA" id="ARBA00022531"/>
    </source>
</evidence>
<dbReference type="CDD" id="cd15482">
    <property type="entry name" value="Sialidase_non-viral"/>
    <property type="match status" value="1"/>
</dbReference>
<dbReference type="GO" id="GO:0009523">
    <property type="term" value="C:photosystem II"/>
    <property type="evidence" value="ECO:0007669"/>
    <property type="project" value="UniProtKB-KW"/>
</dbReference>
<protein>
    <recommendedName>
        <fullName evidence="4">Photosynthesis system II assembly factor Ycf48/Hcf136-like domain-containing protein</fullName>
    </recommendedName>
</protein>
<keyword evidence="6" id="KW-1185">Reference proteome</keyword>
<reference evidence="5 6" key="1">
    <citation type="submission" date="2013-04" db="EMBL/GenBank/DDBJ databases">
        <title>Oceanococcus atlanticus 22II-S10r2 Genome Sequencing.</title>
        <authorList>
            <person name="Lai Q."/>
            <person name="Li G."/>
            <person name="Shao Z."/>
        </authorList>
    </citation>
    <scope>NUCLEOTIDE SEQUENCE [LARGE SCALE GENOMIC DNA]</scope>
    <source>
        <strain evidence="5 6">22II-S10r2</strain>
    </source>
</reference>
<proteinExistence type="predicted"/>
<dbReference type="AlphaFoldDB" id="A0A1Y1SF17"/>
<dbReference type="InterPro" id="IPR028203">
    <property type="entry name" value="PSII_CF48-like_dom"/>
</dbReference>
<keyword evidence="2" id="KW-0604">Photosystem II</keyword>
<dbReference type="Pfam" id="PF14870">
    <property type="entry name" value="PSII_BNR"/>
    <property type="match status" value="1"/>
</dbReference>
<evidence type="ECO:0000313" key="5">
    <source>
        <dbReference type="EMBL" id="ORE87283.1"/>
    </source>
</evidence>
<feature type="chain" id="PRO_5011008208" description="Photosynthesis system II assembly factor Ycf48/Hcf136-like domain-containing protein" evidence="3">
    <location>
        <begin position="33"/>
        <end position="347"/>
    </location>
</feature>
<name>A0A1Y1SF17_9GAMM</name>
<dbReference type="SUPFAM" id="SSF110296">
    <property type="entry name" value="Oligoxyloglucan reducing end-specific cellobiohydrolase"/>
    <property type="match status" value="1"/>
</dbReference>
<feature type="domain" description="Photosynthesis system II assembly factor Ycf48/Hcf136-like" evidence="4">
    <location>
        <begin position="191"/>
        <end position="272"/>
    </location>
</feature>
<evidence type="ECO:0000313" key="6">
    <source>
        <dbReference type="Proteomes" id="UP000192342"/>
    </source>
</evidence>
<dbReference type="Proteomes" id="UP000192342">
    <property type="component" value="Unassembled WGS sequence"/>
</dbReference>
<evidence type="ECO:0000256" key="2">
    <source>
        <dbReference type="ARBA" id="ARBA00023276"/>
    </source>
</evidence>
<accession>A0A1Y1SF17</accession>
<dbReference type="InterPro" id="IPR015943">
    <property type="entry name" value="WD40/YVTN_repeat-like_dom_sf"/>
</dbReference>
<dbReference type="PANTHER" id="PTHR47199:SF2">
    <property type="entry name" value="PHOTOSYSTEM II STABILITY_ASSEMBLY FACTOR HCF136, CHLOROPLASTIC"/>
    <property type="match status" value="1"/>
</dbReference>
<feature type="signal peptide" evidence="3">
    <location>
        <begin position="1"/>
        <end position="32"/>
    </location>
</feature>
<keyword evidence="3" id="KW-0732">Signal</keyword>
<dbReference type="GO" id="GO:0015979">
    <property type="term" value="P:photosynthesis"/>
    <property type="evidence" value="ECO:0007669"/>
    <property type="project" value="UniProtKB-KW"/>
</dbReference>
<gene>
    <name evidence="5" type="ORF">ATO7_09587</name>
</gene>
<keyword evidence="1" id="KW-0602">Photosynthesis</keyword>
<sequence>MVPMLKPAGRAWRRLPLAVFAAGLLMQAPLQAKPEGAAAYSADSELLLEGTAHEALFGVTGSGKSLFAVGAAGRVLHSQDGGKTWVREPTPGPAALLGVSAAGEHIVAVGQMGIILRRQSDASWTPVESGTKERLFNVSVNSRGVGVAVGAFGALLRTADGGVSWQPIERDWKGVFRDGDMRLGDFFMPSLYGVQVNEDNRVWVVGELALAMRSPDGGETWQITHAGGNDSEGVEPTLSAVHVRSDGTGFAVGQEGYVLKTRTSGQTWQALKRPTAVNLLGVTSSHDGVVVITGMRDMQISRDDGRNFYPVYGNGISTGWFHGVTPGGNGAHAVTVGVGGKVLQIIN</sequence>
<evidence type="ECO:0000259" key="4">
    <source>
        <dbReference type="Pfam" id="PF14870"/>
    </source>
</evidence>
<organism evidence="5 6">
    <name type="scientific">Oceanococcus atlanticus</name>
    <dbReference type="NCBI Taxonomy" id="1317117"/>
    <lineage>
        <taxon>Bacteria</taxon>
        <taxon>Pseudomonadati</taxon>
        <taxon>Pseudomonadota</taxon>
        <taxon>Gammaproteobacteria</taxon>
        <taxon>Chromatiales</taxon>
        <taxon>Oceanococcaceae</taxon>
        <taxon>Oceanococcus</taxon>
    </lineage>
</organism>
<dbReference type="EMBL" id="AQQV01000002">
    <property type="protein sequence ID" value="ORE87283.1"/>
    <property type="molecule type" value="Genomic_DNA"/>
</dbReference>
<dbReference type="STRING" id="1317117.ATO7_09587"/>
<dbReference type="Gene3D" id="2.130.10.10">
    <property type="entry name" value="YVTN repeat-like/Quinoprotein amine dehydrogenase"/>
    <property type="match status" value="2"/>
</dbReference>